<feature type="signal peptide" evidence="2">
    <location>
        <begin position="1"/>
        <end position="31"/>
    </location>
</feature>
<evidence type="ECO:0000259" key="3">
    <source>
        <dbReference type="Pfam" id="PF11611"/>
    </source>
</evidence>
<accession>A0ABQ1ZG08</accession>
<dbReference type="Pfam" id="PF11611">
    <property type="entry name" value="DUF4352"/>
    <property type="match status" value="1"/>
</dbReference>
<evidence type="ECO:0000313" key="5">
    <source>
        <dbReference type="Proteomes" id="UP000652153"/>
    </source>
</evidence>
<keyword evidence="1 2" id="KW-0732">Signal</keyword>
<reference evidence="5" key="1">
    <citation type="journal article" date="2019" name="Int. J. Syst. Evol. Microbiol.">
        <title>The Global Catalogue of Microorganisms (GCM) 10K type strain sequencing project: providing services to taxonomists for standard genome sequencing and annotation.</title>
        <authorList>
            <consortium name="The Broad Institute Genomics Platform"/>
            <consortium name="The Broad Institute Genome Sequencing Center for Infectious Disease"/>
            <person name="Wu L."/>
            <person name="Ma J."/>
        </authorList>
    </citation>
    <scope>NUCLEOTIDE SEQUENCE [LARGE SCALE GENOMIC DNA]</scope>
    <source>
        <strain evidence="5">CGMCC 1.12770</strain>
    </source>
</reference>
<proteinExistence type="predicted"/>
<dbReference type="Proteomes" id="UP000652153">
    <property type="component" value="Unassembled WGS sequence"/>
</dbReference>
<comment type="caution">
    <text evidence="4">The sequence shown here is derived from an EMBL/GenBank/DDBJ whole genome shotgun (WGS) entry which is preliminary data.</text>
</comment>
<evidence type="ECO:0000256" key="1">
    <source>
        <dbReference type="ARBA" id="ARBA00022729"/>
    </source>
</evidence>
<feature type="domain" description="DUF4352" evidence="3">
    <location>
        <begin position="307"/>
        <end position="416"/>
    </location>
</feature>
<organism evidence="4 5">
    <name type="scientific">Paenibacillus silvae</name>
    <dbReference type="NCBI Taxonomy" id="1325358"/>
    <lineage>
        <taxon>Bacteria</taxon>
        <taxon>Bacillati</taxon>
        <taxon>Bacillota</taxon>
        <taxon>Bacilli</taxon>
        <taxon>Bacillales</taxon>
        <taxon>Paenibacillaceae</taxon>
        <taxon>Paenibacillus</taxon>
    </lineage>
</organism>
<sequence length="848" mass="93282">MKNKLKKVIVATTVLGLTQAAWINNVPMVQAATPNNTSQTQKAVKTLSNVPVVKLSSKSSVRITDVNVLTQDEGKLITYTLTYTNNEKKSLQLVDYWTKVRSKSGTSYTSKLLTQDAEKKSVAAGSTLSVTYVTTVGKNVQLSNLNFEIVKWDFSKPNYESILGKINIPDSYTVATPVNTVKKVRINDIPVKIKVQGLQTFSASDTSNYASVKINLHNVGYKGLENPNVKWVLRTKGGSSYPLNLNSNDTTYSVQPQESRSINYITTVPKKVKLDGAELIMVQENEAEKSVIPLATMQMPKSTSLQNTEIKVGKVHTITLEDNKGKMATSVGDVSVSQTHGNNYYTVNFKFKNTGSREVAVPKYDFSVQNKKGNDYPLSTKALDNLKLKPDEERLIRLTFSLPYDEADGTLKLVMNTPKAEGTEGTGSKEIKFSYPAGTYILPKATSMQQSIGTESTLQIQNGTLGVTWNSVQRLPWDNADVLSARVTLRNVSTNTLKLPQLKGMLSIDSADIADTQLLISQNSGLLGPGMSIDVHLLTSLPTNLDVAQLQVALSEVVGENTSELIRLTHIGQLPQIPQVELGSNYALNTPGKKSELQVKRTLIYPGTSSDIVYTELQVKNIEDRQIDLAKLTGYYESKNGEYYKTTVKQIDYPAGPGDSALVTMWSKIPRKTVVSDMKLLIGETISGDTGKEGTTTGAGYVDAASFELKPDQESTLNTIKNLEIYPFTLQTRDFKASLSGGSTVNLSWNYDAVRNNDMNMPESEHKLIVQLIEPTGKVFDKEIVLDKDLKEGNNKFLNWTVEDVVFEDRRSGAYTIAIYDEFQGQRIKLATQAMGFVPAVGNLPGAE</sequence>
<dbReference type="InterPro" id="IPR029051">
    <property type="entry name" value="DUF4352"/>
</dbReference>
<protein>
    <recommendedName>
        <fullName evidence="3">DUF4352 domain-containing protein</fullName>
    </recommendedName>
</protein>
<evidence type="ECO:0000313" key="4">
    <source>
        <dbReference type="EMBL" id="GGH64521.1"/>
    </source>
</evidence>
<feature type="chain" id="PRO_5045196976" description="DUF4352 domain-containing protein" evidence="2">
    <location>
        <begin position="32"/>
        <end position="848"/>
    </location>
</feature>
<dbReference type="EMBL" id="BMFU01000007">
    <property type="protein sequence ID" value="GGH64521.1"/>
    <property type="molecule type" value="Genomic_DNA"/>
</dbReference>
<dbReference type="InterPro" id="IPR029050">
    <property type="entry name" value="Immunoprotect_excell_Ig-like"/>
</dbReference>
<evidence type="ECO:0000256" key="2">
    <source>
        <dbReference type="SAM" id="SignalP"/>
    </source>
</evidence>
<keyword evidence="5" id="KW-1185">Reference proteome</keyword>
<dbReference type="Gene3D" id="2.60.40.1240">
    <property type="match status" value="1"/>
</dbReference>
<gene>
    <name evidence="4" type="ORF">GCM10008014_42990</name>
</gene>
<name>A0ABQ1ZG08_9BACL</name>